<feature type="chain" id="PRO_5018821990" description="Carboxypeptidase" evidence="7">
    <location>
        <begin position="19"/>
        <end position="492"/>
    </location>
</feature>
<comment type="similarity">
    <text evidence="1 7">Belongs to the peptidase S10 family.</text>
</comment>
<dbReference type="GeneID" id="38779607"/>
<dbReference type="InParanoid" id="A0A401GKK6"/>
<dbReference type="PROSITE" id="PS00560">
    <property type="entry name" value="CARBOXYPEPT_SER_HIS"/>
    <property type="match status" value="1"/>
</dbReference>
<protein>
    <recommendedName>
        <fullName evidence="7">Carboxypeptidase</fullName>
        <ecNumber evidence="7">3.4.16.-</ecNumber>
    </recommendedName>
</protein>
<comment type="caution">
    <text evidence="8">The sequence shown here is derived from an EMBL/GenBank/DDBJ whole genome shotgun (WGS) entry which is preliminary data.</text>
</comment>
<dbReference type="OrthoDB" id="443318at2759"/>
<keyword evidence="2 7" id="KW-0121">Carboxypeptidase</keyword>
<dbReference type="GO" id="GO:0006508">
    <property type="term" value="P:proteolysis"/>
    <property type="evidence" value="ECO:0007669"/>
    <property type="project" value="UniProtKB-KW"/>
</dbReference>
<dbReference type="Pfam" id="PF00450">
    <property type="entry name" value="Peptidase_S10"/>
    <property type="match status" value="1"/>
</dbReference>
<dbReference type="FunFam" id="3.40.50.1820:FF:000226">
    <property type="entry name" value="Carboxypeptidase"/>
    <property type="match status" value="1"/>
</dbReference>
<keyword evidence="5 7" id="KW-0378">Hydrolase</keyword>
<dbReference type="SUPFAM" id="SSF53474">
    <property type="entry name" value="alpha/beta-Hydrolases"/>
    <property type="match status" value="1"/>
</dbReference>
<keyword evidence="9" id="KW-1185">Reference proteome</keyword>
<dbReference type="Proteomes" id="UP000287166">
    <property type="component" value="Unassembled WGS sequence"/>
</dbReference>
<dbReference type="InterPro" id="IPR033124">
    <property type="entry name" value="Ser_caboxypep_his_AS"/>
</dbReference>
<evidence type="ECO:0000256" key="3">
    <source>
        <dbReference type="ARBA" id="ARBA00022670"/>
    </source>
</evidence>
<keyword evidence="3 7" id="KW-0645">Protease</keyword>
<dbReference type="PROSITE" id="PS00131">
    <property type="entry name" value="CARBOXYPEPT_SER_SER"/>
    <property type="match status" value="1"/>
</dbReference>
<evidence type="ECO:0000256" key="2">
    <source>
        <dbReference type="ARBA" id="ARBA00022645"/>
    </source>
</evidence>
<dbReference type="Gene3D" id="1.10.287.410">
    <property type="match status" value="1"/>
</dbReference>
<dbReference type="STRING" id="139825.A0A401GKK6"/>
<dbReference type="InterPro" id="IPR018202">
    <property type="entry name" value="Ser_caboxypep_ser_AS"/>
</dbReference>
<accession>A0A401GKK6</accession>
<dbReference type="GO" id="GO:0000324">
    <property type="term" value="C:fungal-type vacuole"/>
    <property type="evidence" value="ECO:0007669"/>
    <property type="project" value="TreeGrafter"/>
</dbReference>
<evidence type="ECO:0000313" key="9">
    <source>
        <dbReference type="Proteomes" id="UP000287166"/>
    </source>
</evidence>
<reference evidence="8 9" key="1">
    <citation type="journal article" date="2018" name="Sci. Rep.">
        <title>Genome sequence of the cauliflower mushroom Sparassis crispa (Hanabiratake) and its association with beneficial usage.</title>
        <authorList>
            <person name="Kiyama R."/>
            <person name="Furutani Y."/>
            <person name="Kawaguchi K."/>
            <person name="Nakanishi T."/>
        </authorList>
    </citation>
    <scope>NUCLEOTIDE SEQUENCE [LARGE SCALE GENOMIC DNA]</scope>
</reference>
<evidence type="ECO:0000256" key="6">
    <source>
        <dbReference type="ARBA" id="ARBA00023180"/>
    </source>
</evidence>
<dbReference type="PRINTS" id="PR00724">
    <property type="entry name" value="CRBOXYPTASEC"/>
</dbReference>
<organism evidence="8 9">
    <name type="scientific">Sparassis crispa</name>
    <dbReference type="NCBI Taxonomy" id="139825"/>
    <lineage>
        <taxon>Eukaryota</taxon>
        <taxon>Fungi</taxon>
        <taxon>Dikarya</taxon>
        <taxon>Basidiomycota</taxon>
        <taxon>Agaricomycotina</taxon>
        <taxon>Agaricomycetes</taxon>
        <taxon>Polyporales</taxon>
        <taxon>Sparassidaceae</taxon>
        <taxon>Sparassis</taxon>
    </lineage>
</organism>
<dbReference type="GO" id="GO:0004185">
    <property type="term" value="F:serine-type carboxypeptidase activity"/>
    <property type="evidence" value="ECO:0007669"/>
    <property type="project" value="UniProtKB-UniRule"/>
</dbReference>
<keyword evidence="4 7" id="KW-0732">Signal</keyword>
<name>A0A401GKK6_9APHY</name>
<evidence type="ECO:0000256" key="7">
    <source>
        <dbReference type="RuleBase" id="RU361156"/>
    </source>
</evidence>
<dbReference type="InterPro" id="IPR029058">
    <property type="entry name" value="AB_hydrolase_fold"/>
</dbReference>
<dbReference type="PANTHER" id="PTHR11802">
    <property type="entry name" value="SERINE PROTEASE FAMILY S10 SERINE CARBOXYPEPTIDASE"/>
    <property type="match status" value="1"/>
</dbReference>
<proteinExistence type="inferred from homology"/>
<keyword evidence="6" id="KW-0325">Glycoprotein</keyword>
<dbReference type="AlphaFoldDB" id="A0A401GKK6"/>
<dbReference type="PANTHER" id="PTHR11802:SF113">
    <property type="entry name" value="SERINE CARBOXYPEPTIDASE CTSA-4.1"/>
    <property type="match status" value="1"/>
</dbReference>
<dbReference type="InterPro" id="IPR001563">
    <property type="entry name" value="Peptidase_S10"/>
</dbReference>
<dbReference type="Gene3D" id="3.40.50.1820">
    <property type="entry name" value="alpha/beta hydrolase"/>
    <property type="match status" value="1"/>
</dbReference>
<gene>
    <name evidence="8" type="ORF">SCP_0410750</name>
</gene>
<evidence type="ECO:0000256" key="4">
    <source>
        <dbReference type="ARBA" id="ARBA00022729"/>
    </source>
</evidence>
<evidence type="ECO:0000256" key="5">
    <source>
        <dbReference type="ARBA" id="ARBA00022801"/>
    </source>
</evidence>
<dbReference type="EMBL" id="BFAD01000004">
    <property type="protein sequence ID" value="GBE82690.1"/>
    <property type="molecule type" value="Genomic_DNA"/>
</dbReference>
<evidence type="ECO:0000313" key="8">
    <source>
        <dbReference type="EMBL" id="GBE82690.1"/>
    </source>
</evidence>
<dbReference type="EC" id="3.4.16.-" evidence="7"/>
<sequence length="492" mass="54475">MFMFSLSLLCLSVVATSAAQHPFVLKNRLPLASERYDAGLFSPVGDLGVLSTSRWTTLNHPAFPNYDVRIKKSDFCDGSVGAYTGYIDIEARHLFFYFFESRNDPTNDDVIFWTNGGPGCSSSLGLFMELGPCRVTNPNATSYNPYSWNEKANVFFIDQPIGVGFSYADYGEAVSTTEEAAKDIAAFVAIFFEHFSKFKGNAFHMAGESYGGRYIPVFASEVYDQNAKLIEAGINPINLKSVMIGNGCTDFVTMSPSYYDMQCRPMSAEPIVEISSCVRQKQALPRCEKWLKEGCRDSYDAINCQAAYSFCASEIEMPFFQTGYNPYDISKPCDGELADTLCYPVTKAIGSYLDRPDVRALLGVDPSIVGNFSSCSEVVGHAFNDALDAMFPTQLYIAALLERGIRTLIYVGANDWICNWVGNERMTLALEWTGQKDFTSKPLTEWSVNGKVAGLTRSSGPLTFVTIYGAGHMVPYDKPVESLAMVNRWLDV</sequence>
<feature type="signal peptide" evidence="7">
    <location>
        <begin position="1"/>
        <end position="18"/>
    </location>
</feature>
<evidence type="ECO:0000256" key="1">
    <source>
        <dbReference type="ARBA" id="ARBA00009431"/>
    </source>
</evidence>
<dbReference type="RefSeq" id="XP_027613603.1">
    <property type="nucleotide sequence ID" value="XM_027757802.1"/>
</dbReference>